<dbReference type="eggNOG" id="ENOG50309C1">
    <property type="taxonomic scope" value="Bacteria"/>
</dbReference>
<dbReference type="HOGENOM" id="CLU_1832483_0_0_11"/>
<feature type="signal peptide" evidence="1">
    <location>
        <begin position="1"/>
        <end position="26"/>
    </location>
</feature>
<feature type="chain" id="PRO_5001635281" description="Secreted protein" evidence="1">
    <location>
        <begin position="27"/>
        <end position="140"/>
    </location>
</feature>
<proteinExistence type="predicted"/>
<name>A0A066YSV2_9ACTN</name>
<dbReference type="OrthoDB" id="4314350at2"/>
<evidence type="ECO:0000313" key="2">
    <source>
        <dbReference type="EMBL" id="KDN81010.1"/>
    </source>
</evidence>
<keyword evidence="1" id="KW-0732">Signal</keyword>
<accession>A0A066YSV2</accession>
<sequence length="140" mass="14438">MRRILSALAAGATAAALGLVTAPAHATTTDVTMSFGMSYGNSTTSGTIHFTDGYTATVSGAVHAASGQRRICSEATNGDYYLSGPCSAWASAGGANQPFTFDLRIAVPGGVQRVYLTMYDEGGSGVAREYCTRSGCTRVY</sequence>
<keyword evidence="3" id="KW-1185">Reference proteome</keyword>
<evidence type="ECO:0000256" key="1">
    <source>
        <dbReference type="SAM" id="SignalP"/>
    </source>
</evidence>
<gene>
    <name evidence="2" type="ORF">KCH_71040</name>
</gene>
<organism evidence="2 3">
    <name type="scientific">Kitasatospora cheerisanensis KCTC 2395</name>
    <dbReference type="NCBI Taxonomy" id="1348663"/>
    <lineage>
        <taxon>Bacteria</taxon>
        <taxon>Bacillati</taxon>
        <taxon>Actinomycetota</taxon>
        <taxon>Actinomycetes</taxon>
        <taxon>Kitasatosporales</taxon>
        <taxon>Streptomycetaceae</taxon>
        <taxon>Kitasatospora</taxon>
    </lineage>
</organism>
<evidence type="ECO:0008006" key="4">
    <source>
        <dbReference type="Google" id="ProtNLM"/>
    </source>
</evidence>
<dbReference type="Proteomes" id="UP000027178">
    <property type="component" value="Unassembled WGS sequence"/>
</dbReference>
<dbReference type="AlphaFoldDB" id="A0A066YSV2"/>
<dbReference type="PATRIC" id="fig|1348663.4.peg.6873"/>
<dbReference type="RefSeq" id="WP_035869441.1">
    <property type="nucleotide sequence ID" value="NZ_KK853997.1"/>
</dbReference>
<dbReference type="EMBL" id="JNBY01000155">
    <property type="protein sequence ID" value="KDN81010.1"/>
    <property type="molecule type" value="Genomic_DNA"/>
</dbReference>
<evidence type="ECO:0000313" key="3">
    <source>
        <dbReference type="Proteomes" id="UP000027178"/>
    </source>
</evidence>
<reference evidence="2 3" key="1">
    <citation type="submission" date="2014-05" db="EMBL/GenBank/DDBJ databases">
        <title>Draft Genome Sequence of Kitasatospora cheerisanensis KCTC 2395.</title>
        <authorList>
            <person name="Nam D.H."/>
        </authorList>
    </citation>
    <scope>NUCLEOTIDE SEQUENCE [LARGE SCALE GENOMIC DNA]</scope>
    <source>
        <strain evidence="2 3">KCTC 2395</strain>
    </source>
</reference>
<protein>
    <recommendedName>
        <fullName evidence="4">Secreted protein</fullName>
    </recommendedName>
</protein>
<comment type="caution">
    <text evidence="2">The sequence shown here is derived from an EMBL/GenBank/DDBJ whole genome shotgun (WGS) entry which is preliminary data.</text>
</comment>